<proteinExistence type="predicted"/>
<dbReference type="VEuPathDB" id="VectorBase:CSON006242"/>
<evidence type="ECO:0000313" key="1">
    <source>
        <dbReference type="EMBL" id="SSX22178.1"/>
    </source>
</evidence>
<accession>A0A336M806</accession>
<gene>
    <name evidence="1" type="primary">CSON006242</name>
</gene>
<reference evidence="1" key="1">
    <citation type="submission" date="2018-07" db="EMBL/GenBank/DDBJ databases">
        <authorList>
            <person name="Quirk P.G."/>
            <person name="Krulwich T.A."/>
        </authorList>
    </citation>
    <scope>NUCLEOTIDE SEQUENCE</scope>
</reference>
<name>A0A336M806_CULSO</name>
<protein>
    <submittedName>
        <fullName evidence="1">CSON006242 protein</fullName>
    </submittedName>
</protein>
<dbReference type="AlphaFoldDB" id="A0A336M806"/>
<organism evidence="1">
    <name type="scientific">Culicoides sonorensis</name>
    <name type="common">Biting midge</name>
    <dbReference type="NCBI Taxonomy" id="179676"/>
    <lineage>
        <taxon>Eukaryota</taxon>
        <taxon>Metazoa</taxon>
        <taxon>Ecdysozoa</taxon>
        <taxon>Arthropoda</taxon>
        <taxon>Hexapoda</taxon>
        <taxon>Insecta</taxon>
        <taxon>Pterygota</taxon>
        <taxon>Neoptera</taxon>
        <taxon>Endopterygota</taxon>
        <taxon>Diptera</taxon>
        <taxon>Nematocera</taxon>
        <taxon>Chironomoidea</taxon>
        <taxon>Ceratopogonidae</taxon>
        <taxon>Ceratopogoninae</taxon>
        <taxon>Culicoides</taxon>
        <taxon>Monoculicoides</taxon>
    </lineage>
</organism>
<dbReference type="EMBL" id="UFQT01000235">
    <property type="protein sequence ID" value="SSX22178.1"/>
    <property type="molecule type" value="Genomic_DNA"/>
</dbReference>
<sequence length="112" mass="13464">MNLLIAFHKHTLTRSLVHGPSKRNKMNVTLKSVVFQETMLEHIFKLNQKFIRTLTRVRKEQRSLSYGRTLQIKSSSLYSLTIIDRYDTLTTTISKHTKWWRKDYFHRNNNLL</sequence>